<protein>
    <submittedName>
        <fullName evidence="2">YrvL family regulatory protein</fullName>
    </submittedName>
</protein>
<dbReference type="Pfam" id="PF14184">
    <property type="entry name" value="YrvL"/>
    <property type="match status" value="1"/>
</dbReference>
<evidence type="ECO:0000313" key="2">
    <source>
        <dbReference type="EMBL" id="MFC4403835.1"/>
    </source>
</evidence>
<evidence type="ECO:0000313" key="3">
    <source>
        <dbReference type="Proteomes" id="UP001595882"/>
    </source>
</evidence>
<keyword evidence="1" id="KW-0472">Membrane</keyword>
<gene>
    <name evidence="2" type="ORF">ACFOY7_12215</name>
</gene>
<dbReference type="EMBL" id="JBHSDT010000008">
    <property type="protein sequence ID" value="MFC4403835.1"/>
    <property type="molecule type" value="Genomic_DNA"/>
</dbReference>
<dbReference type="InterPro" id="IPR025912">
    <property type="entry name" value="YrvL"/>
</dbReference>
<feature type="transmembrane region" description="Helical" evidence="1">
    <location>
        <begin position="57"/>
        <end position="84"/>
    </location>
</feature>
<proteinExistence type="predicted"/>
<keyword evidence="1" id="KW-1133">Transmembrane helix</keyword>
<reference evidence="3" key="1">
    <citation type="journal article" date="2019" name="Int. J. Syst. Evol. Microbiol.">
        <title>The Global Catalogue of Microorganisms (GCM) 10K type strain sequencing project: providing services to taxonomists for standard genome sequencing and annotation.</title>
        <authorList>
            <consortium name="The Broad Institute Genomics Platform"/>
            <consortium name="The Broad Institute Genome Sequencing Center for Infectious Disease"/>
            <person name="Wu L."/>
            <person name="Ma J."/>
        </authorList>
    </citation>
    <scope>NUCLEOTIDE SEQUENCE [LARGE SCALE GENOMIC DNA]</scope>
    <source>
        <strain evidence="3">CCUG 37865</strain>
    </source>
</reference>
<name>A0ABV8WVI0_9BACI</name>
<dbReference type="RefSeq" id="WP_390252365.1">
    <property type="nucleotide sequence ID" value="NZ_JBHSDT010000008.1"/>
</dbReference>
<keyword evidence="3" id="KW-1185">Reference proteome</keyword>
<dbReference type="Proteomes" id="UP001595882">
    <property type="component" value="Unassembled WGS sequence"/>
</dbReference>
<feature type="transmembrane region" description="Helical" evidence="1">
    <location>
        <begin position="21"/>
        <end position="45"/>
    </location>
</feature>
<evidence type="ECO:0000256" key="1">
    <source>
        <dbReference type="SAM" id="Phobius"/>
    </source>
</evidence>
<comment type="caution">
    <text evidence="2">The sequence shown here is derived from an EMBL/GenBank/DDBJ whole genome shotgun (WGS) entry which is preliminary data.</text>
</comment>
<sequence length="147" mass="16583">MSKDNPDSFRELNGKEKIAAILGIAILIILVIVFVLGFYFFGIAGLFKLLGVQYTSIWSLVVFVVCFFLVSIIVELFTNAIYKLSVQNISGKGKQFFIRICFEGASNWFVLFTVDEFMKSITLSLQTELIIALLLAILECVFDKEDD</sequence>
<keyword evidence="1" id="KW-0812">Transmembrane</keyword>
<accession>A0ABV8WVI0</accession>
<organism evidence="2 3">
    <name type="scientific">Gracilibacillus xinjiangensis</name>
    <dbReference type="NCBI Taxonomy" id="1193282"/>
    <lineage>
        <taxon>Bacteria</taxon>
        <taxon>Bacillati</taxon>
        <taxon>Bacillota</taxon>
        <taxon>Bacilli</taxon>
        <taxon>Bacillales</taxon>
        <taxon>Bacillaceae</taxon>
        <taxon>Gracilibacillus</taxon>
    </lineage>
</organism>